<feature type="compositionally biased region" description="Polar residues" evidence="23">
    <location>
        <begin position="2176"/>
        <end position="2190"/>
    </location>
</feature>
<dbReference type="Pfam" id="PF03104">
    <property type="entry name" value="DNA_pol_B_exo1"/>
    <property type="match status" value="1"/>
</dbReference>
<organism evidence="25 26">
    <name type="scientific">Linum tenue</name>
    <dbReference type="NCBI Taxonomy" id="586396"/>
    <lineage>
        <taxon>Eukaryota</taxon>
        <taxon>Viridiplantae</taxon>
        <taxon>Streptophyta</taxon>
        <taxon>Embryophyta</taxon>
        <taxon>Tracheophyta</taxon>
        <taxon>Spermatophyta</taxon>
        <taxon>Magnoliopsida</taxon>
        <taxon>eudicotyledons</taxon>
        <taxon>Gunneridae</taxon>
        <taxon>Pentapetalae</taxon>
        <taxon>rosids</taxon>
        <taxon>fabids</taxon>
        <taxon>Malpighiales</taxon>
        <taxon>Linaceae</taxon>
        <taxon>Linum</taxon>
    </lineage>
</organism>
<dbReference type="InterPro" id="IPR017964">
    <property type="entry name" value="DNA-dir_DNA_pol_B_CS"/>
</dbReference>
<dbReference type="FunFam" id="1.10.132.60:FF:000007">
    <property type="entry name" value="DNA polymerase"/>
    <property type="match status" value="1"/>
</dbReference>
<feature type="region of interest" description="Disordered" evidence="23">
    <location>
        <begin position="2001"/>
        <end position="2027"/>
    </location>
</feature>
<feature type="compositionally biased region" description="Low complexity" evidence="23">
    <location>
        <begin position="308"/>
        <end position="321"/>
    </location>
</feature>
<keyword evidence="7" id="KW-0808">Transferase</keyword>
<dbReference type="InterPro" id="IPR036443">
    <property type="entry name" value="Znf_RanBP2_sf"/>
</dbReference>
<evidence type="ECO:0000256" key="11">
    <source>
        <dbReference type="ARBA" id="ARBA00022763"/>
    </source>
</evidence>
<feature type="compositionally biased region" description="Basic and acidic residues" evidence="23">
    <location>
        <begin position="463"/>
        <end position="475"/>
    </location>
</feature>
<gene>
    <name evidence="25" type="ORF">LITE_LOCUS45885</name>
</gene>
<dbReference type="PROSITE" id="PS01358">
    <property type="entry name" value="ZF_RANBP2_1"/>
    <property type="match status" value="2"/>
</dbReference>
<dbReference type="PANTHER" id="PTHR45812:SF1">
    <property type="entry name" value="DNA POLYMERASE ZETA CATALYTIC SUBUNIT"/>
    <property type="match status" value="1"/>
</dbReference>
<feature type="compositionally biased region" description="Polar residues" evidence="23">
    <location>
        <begin position="2207"/>
        <end position="2220"/>
    </location>
</feature>
<feature type="compositionally biased region" description="Acidic residues" evidence="23">
    <location>
        <begin position="2226"/>
        <end position="2236"/>
    </location>
</feature>
<keyword evidence="6" id="KW-0004">4Fe-4S</keyword>
<feature type="compositionally biased region" description="Pro residues" evidence="23">
    <location>
        <begin position="2001"/>
        <end position="2020"/>
    </location>
</feature>
<dbReference type="InterPro" id="IPR025687">
    <property type="entry name" value="Znf-C4pol"/>
</dbReference>
<dbReference type="GO" id="GO:0003677">
    <property type="term" value="F:DNA binding"/>
    <property type="evidence" value="ECO:0007669"/>
    <property type="project" value="UniProtKB-KW"/>
</dbReference>
<evidence type="ECO:0000256" key="10">
    <source>
        <dbReference type="ARBA" id="ARBA00022723"/>
    </source>
</evidence>
<keyword evidence="15" id="KW-0408">Iron</keyword>
<keyword evidence="13" id="KW-0862">Zinc</keyword>
<dbReference type="GO" id="GO:0000166">
    <property type="term" value="F:nucleotide binding"/>
    <property type="evidence" value="ECO:0007669"/>
    <property type="project" value="InterPro"/>
</dbReference>
<dbReference type="InterPro" id="IPR012337">
    <property type="entry name" value="RNaseH-like_sf"/>
</dbReference>
<evidence type="ECO:0000256" key="13">
    <source>
        <dbReference type="ARBA" id="ARBA00022833"/>
    </source>
</evidence>
<dbReference type="SUPFAM" id="SSF56672">
    <property type="entry name" value="DNA/RNA polymerases"/>
    <property type="match status" value="1"/>
</dbReference>
<evidence type="ECO:0000256" key="19">
    <source>
        <dbReference type="ARBA" id="ARBA00023242"/>
    </source>
</evidence>
<dbReference type="InterPro" id="IPR006172">
    <property type="entry name" value="DNA-dir_DNA_pol_B"/>
</dbReference>
<evidence type="ECO:0000256" key="20">
    <source>
        <dbReference type="ARBA" id="ARBA00049244"/>
    </source>
</evidence>
<dbReference type="InterPro" id="IPR042087">
    <property type="entry name" value="DNA_pol_B_thumb"/>
</dbReference>
<reference evidence="25" key="1">
    <citation type="submission" date="2022-08" db="EMBL/GenBank/DDBJ databases">
        <authorList>
            <person name="Gutierrez-Valencia J."/>
        </authorList>
    </citation>
    <scope>NUCLEOTIDE SEQUENCE</scope>
</reference>
<keyword evidence="10" id="KW-0479">Metal-binding</keyword>
<dbReference type="SUPFAM" id="SSF90209">
    <property type="entry name" value="Ran binding protein zinc finger-like"/>
    <property type="match status" value="1"/>
</dbReference>
<dbReference type="Gene3D" id="1.10.132.60">
    <property type="entry name" value="DNA polymerase family B, C-terminal domain"/>
    <property type="match status" value="1"/>
</dbReference>
<dbReference type="InterPro" id="IPR006134">
    <property type="entry name" value="DNA-dir_DNA_pol_B_multi_dom"/>
</dbReference>
<dbReference type="CDD" id="cd05534">
    <property type="entry name" value="POLBc_zeta"/>
    <property type="match status" value="1"/>
</dbReference>
<accession>A0AAV0R0K4</accession>
<evidence type="ECO:0000256" key="2">
    <source>
        <dbReference type="ARBA" id="ARBA00004123"/>
    </source>
</evidence>
<feature type="compositionally biased region" description="Acidic residues" evidence="23">
    <location>
        <begin position="2194"/>
        <end position="2206"/>
    </location>
</feature>
<feature type="compositionally biased region" description="Low complexity" evidence="23">
    <location>
        <begin position="1780"/>
        <end position="1792"/>
    </location>
</feature>
<feature type="region of interest" description="Disordered" evidence="23">
    <location>
        <begin position="2149"/>
        <end position="2473"/>
    </location>
</feature>
<dbReference type="SMART" id="SM00486">
    <property type="entry name" value="POLBc"/>
    <property type="match status" value="1"/>
</dbReference>
<feature type="domain" description="RanBP2-type" evidence="24">
    <location>
        <begin position="2066"/>
        <end position="2095"/>
    </location>
</feature>
<evidence type="ECO:0000256" key="1">
    <source>
        <dbReference type="ARBA" id="ARBA00001966"/>
    </source>
</evidence>
<evidence type="ECO:0000256" key="9">
    <source>
        <dbReference type="ARBA" id="ARBA00022705"/>
    </source>
</evidence>
<dbReference type="SMART" id="SM00547">
    <property type="entry name" value="ZnF_RBZ"/>
    <property type="match status" value="2"/>
</dbReference>
<evidence type="ECO:0000256" key="4">
    <source>
        <dbReference type="ARBA" id="ARBA00012417"/>
    </source>
</evidence>
<dbReference type="Gene3D" id="1.10.287.690">
    <property type="entry name" value="Helix hairpin bin"/>
    <property type="match status" value="1"/>
</dbReference>
<dbReference type="EMBL" id="CAMGYJ010000010">
    <property type="protein sequence ID" value="CAI0551267.1"/>
    <property type="molecule type" value="Genomic_DNA"/>
</dbReference>
<dbReference type="GO" id="GO:0003887">
    <property type="term" value="F:DNA-directed DNA polymerase activity"/>
    <property type="evidence" value="ECO:0007669"/>
    <property type="project" value="UniProtKB-KW"/>
</dbReference>
<dbReference type="Gene3D" id="3.90.1600.10">
    <property type="entry name" value="Palm domain of DNA polymerase"/>
    <property type="match status" value="1"/>
</dbReference>
<dbReference type="FunFam" id="4.10.1060.10:FF:000014">
    <property type="entry name" value="Putative zinc finger, RanBP2-type"/>
    <property type="match status" value="1"/>
</dbReference>
<keyword evidence="17" id="KW-0238">DNA-binding</keyword>
<dbReference type="GO" id="GO:0006260">
    <property type="term" value="P:DNA replication"/>
    <property type="evidence" value="ECO:0007669"/>
    <property type="project" value="UniProtKB-KW"/>
</dbReference>
<feature type="region of interest" description="Disordered" evidence="23">
    <location>
        <begin position="558"/>
        <end position="577"/>
    </location>
</feature>
<evidence type="ECO:0000256" key="17">
    <source>
        <dbReference type="ARBA" id="ARBA00023125"/>
    </source>
</evidence>
<dbReference type="InterPro" id="IPR043502">
    <property type="entry name" value="DNA/RNA_pol_sf"/>
</dbReference>
<evidence type="ECO:0000313" key="25">
    <source>
        <dbReference type="EMBL" id="CAI0551267.1"/>
    </source>
</evidence>
<keyword evidence="9" id="KW-0235">DNA replication</keyword>
<feature type="compositionally biased region" description="Polar residues" evidence="23">
    <location>
        <begin position="558"/>
        <end position="568"/>
    </location>
</feature>
<dbReference type="FunFam" id="3.30.420.10:FF:000082">
    <property type="entry name" value="DNA polymerase"/>
    <property type="match status" value="1"/>
</dbReference>
<feature type="compositionally biased region" description="Acidic residues" evidence="23">
    <location>
        <begin position="2261"/>
        <end position="2272"/>
    </location>
</feature>
<dbReference type="InterPro" id="IPR036397">
    <property type="entry name" value="RNaseH_sf"/>
</dbReference>
<dbReference type="EC" id="2.7.7.7" evidence="4"/>
<dbReference type="InterPro" id="IPR006133">
    <property type="entry name" value="DNA-dir_DNA_pol_B_exonuc"/>
</dbReference>
<keyword evidence="11" id="KW-0227">DNA damage</keyword>
<dbReference type="Proteomes" id="UP001154282">
    <property type="component" value="Unassembled WGS sequence"/>
</dbReference>
<evidence type="ECO:0000256" key="14">
    <source>
        <dbReference type="ARBA" id="ARBA00022932"/>
    </source>
</evidence>
<comment type="similarity">
    <text evidence="3">Belongs to the DNA polymerase type-B family.</text>
</comment>
<keyword evidence="12 22" id="KW-0863">Zinc-finger</keyword>
<feature type="compositionally biased region" description="Basic and acidic residues" evidence="23">
    <location>
        <begin position="2237"/>
        <end position="2250"/>
    </location>
</feature>
<dbReference type="InterPro" id="IPR001876">
    <property type="entry name" value="Znf_RanBP2"/>
</dbReference>
<evidence type="ECO:0000256" key="12">
    <source>
        <dbReference type="ARBA" id="ARBA00022771"/>
    </source>
</evidence>
<feature type="region of interest" description="Disordered" evidence="23">
    <location>
        <begin position="1736"/>
        <end position="1792"/>
    </location>
</feature>
<keyword evidence="8" id="KW-0548">Nucleotidyltransferase</keyword>
<dbReference type="GO" id="GO:0051539">
    <property type="term" value="F:4 iron, 4 sulfur cluster binding"/>
    <property type="evidence" value="ECO:0007669"/>
    <property type="project" value="UniProtKB-KW"/>
</dbReference>
<evidence type="ECO:0000256" key="8">
    <source>
        <dbReference type="ARBA" id="ARBA00022695"/>
    </source>
</evidence>
<feature type="compositionally biased region" description="Acidic residues" evidence="23">
    <location>
        <begin position="2303"/>
        <end position="2319"/>
    </location>
</feature>
<dbReference type="Gene3D" id="3.30.420.10">
    <property type="entry name" value="Ribonuclease H-like superfamily/Ribonuclease H"/>
    <property type="match status" value="1"/>
</dbReference>
<evidence type="ECO:0000313" key="26">
    <source>
        <dbReference type="Proteomes" id="UP001154282"/>
    </source>
</evidence>
<dbReference type="GO" id="GO:0016035">
    <property type="term" value="C:zeta DNA polymerase complex"/>
    <property type="evidence" value="ECO:0007669"/>
    <property type="project" value="InterPro"/>
</dbReference>
<dbReference type="Gene3D" id="4.10.1060.10">
    <property type="entry name" value="Zinc finger, RanBP2-type"/>
    <property type="match status" value="2"/>
</dbReference>
<dbReference type="PROSITE" id="PS00116">
    <property type="entry name" value="DNA_POLYMERASE_B"/>
    <property type="match status" value="1"/>
</dbReference>
<dbReference type="SUPFAM" id="SSF53098">
    <property type="entry name" value="Ribonuclease H-like"/>
    <property type="match status" value="1"/>
</dbReference>
<evidence type="ECO:0000256" key="15">
    <source>
        <dbReference type="ARBA" id="ARBA00023004"/>
    </source>
</evidence>
<dbReference type="InterPro" id="IPR023211">
    <property type="entry name" value="DNA_pol_palm_dom_sf"/>
</dbReference>
<keyword evidence="14" id="KW-0239">DNA-directed DNA polymerase</keyword>
<dbReference type="PANTHER" id="PTHR45812">
    <property type="entry name" value="DNA POLYMERASE ZETA CATALYTIC SUBUNIT"/>
    <property type="match status" value="1"/>
</dbReference>
<dbReference type="PRINTS" id="PR00106">
    <property type="entry name" value="DNAPOLB"/>
</dbReference>
<dbReference type="GO" id="GO:0042276">
    <property type="term" value="P:error-prone translesion synthesis"/>
    <property type="evidence" value="ECO:0007669"/>
    <property type="project" value="TreeGrafter"/>
</dbReference>
<protein>
    <recommendedName>
        <fullName evidence="5">DNA polymerase zeta catalytic subunit</fullName>
        <ecNumber evidence="4">2.7.7.7</ecNumber>
    </recommendedName>
</protein>
<keyword evidence="26" id="KW-1185">Reference proteome</keyword>
<dbReference type="Pfam" id="PF00136">
    <property type="entry name" value="DNA_pol_B"/>
    <property type="match status" value="1"/>
</dbReference>
<evidence type="ECO:0000256" key="23">
    <source>
        <dbReference type="SAM" id="MobiDB-lite"/>
    </source>
</evidence>
<proteinExistence type="inferred from homology"/>
<dbReference type="GO" id="GO:0005634">
    <property type="term" value="C:nucleus"/>
    <property type="evidence" value="ECO:0007669"/>
    <property type="project" value="UniProtKB-SubCell"/>
</dbReference>
<comment type="subcellular location">
    <subcellularLocation>
        <location evidence="2">Nucleus</location>
    </subcellularLocation>
</comment>
<feature type="domain" description="RanBP2-type" evidence="24">
    <location>
        <begin position="2033"/>
        <end position="2062"/>
    </location>
</feature>
<sequence>MGHVHVSKVKFRHPVPDAFSKRKSNHLSQASIETEETITALRDSQTDLKNSQHLDSPVWISSTIPGDWIWQLSNEFGTPSDLYTHHVKRQTVCALEADTSVDDILNQQFKLYTSLSQSGSEVKMVQSLIPIWEEEYERTGTDEVAMPPDPGKPLPRDVLNALSHKLNKRLEKLTCKAQDNKMLVKNTVEDLPLETVSVNEEKMVELDTEALGLLKWLATSQAAEEINSDDELVRETILSPLLPTTNIDKVLERASTDYESESQRECQDILDSIEDFVKCDESKVKLPYSLELNRCSSSEEKMSKVNALHSPASAPSKLSSKTQKRGASETYSGRKELQISHTSLTNKRKKSLWGTLPFSVTKTSSDISKIHSISDLSGGDNNPEKALRRCSDVSLRNSEANVQAQALDECSVRDLMRKKRSNQTALQKCPLLGIGEGFLERVHEGVGTPLTKQLDSQIQPNENEEHNKSSVRRPDASLLVPKKLENSQPDIGNPIVVDSDSPSMQHASNSVKQVPTGFQFQSETKNCEKYMCRGETSEVIASELFNSISVSSAKWLNKDTTPSNQRPNQMKAKAVGSSCLRVSPIESEDAGSTKGGTPMGNSFEQCADKVISKEKLADTTCFLSEAVCSARSKRGNFGVSAHGSSAFTALNIETKPTDLYRMTVRKKPPVPDWKDGPLEIASFSLALSGAPSIVKEKKDGISVDELLPSLKIVIRTRQEISLIGIRMLIKKLQTYSSQPNGISGSASIGAGQQLTLLSLEVQAESRGDLRPDPRFDAVNIVVLAFQDDNDCASEVYVLLRSDCESSQGHSVGIPAHKVLVFFEEKLLFNELINLVRMFDPDVLMGWDIQSGSIGFLAERAAHLGLGFLKSISRTPFQTEQDADTEAANKGLMDIALHESSTADNELMGDAVIEDEWGRTHASGVHVVGRIVLNVWRLVRSEVKLNMYTIEAVSEAVLRRKTPSIPFRVLTRWFASGPGGGRYRCIEFVMQRANLNFEIVEQLDMVNRTSELARVFGIDFFSVLSRGSQYRVESMLLRLAHTQNYIAISPGSQQVASQPAMECLPLVMEPESGFYADPVVVLDFQSLYPSMIIAYNLCFCTCLGNAEPSKADTLGVTSFSPDPEIFQNLVNQLLCTPNSVMYAPSEVRKGILPRLLEEILSTRIMVKKAMKKLGPNQQILHRIFNARQLALKLIANVTYGYTAAGFSGRMPCAELADSIVQCGRSTLEKAIALVNANDNWKARVVYGDTDSMFVLLKGRTVPEAFRIGNEIAAAVSAMNPYPVTLKMEKVYHPCFLLTKKRYVGYSYERPDQSEPIFDAKGIETVRRDSCAAVSKLMERSIRHFFEHQDISKVKVYLYRQWTRILSGRVSLQDFIFAKEVRLGSYSTRPSSSLPPAAIVATKAMRSDPRAEPRYAERVPYVVIHGQPGGRLVDMVVDPLDLLALGSPYRLNDIYYITKQIIPALQRVFGLVGADLNRWFAEMPRPAREASTKRPVFGSSSNPHRTRIDYYYLSQHCLICGDLVRSSAHVCGKCLQDEAAATTAVVGRTSKLEREMHHLAAICRHCGGGDWVVETGVKCTSLACSVFYERRKVQKELMGLSAIAAEKGLAYRKEGLDSYNPFGLAQSNWTWSDAFLCNFPFSNLRTFLLSSAVPFSRAKIMARTQVRLLLWRRLKPYSFARLSSSPSTLIPYSTSSAAASSPDPPKPSSLSARMSFVFDQIDAIERERSEKHETLQKIRAWRQSKTDNQQLQNQERREEPSSRKPEVVVTTFSSSRDEESDAGYGFDGSSSGSGVELGKARRQVELVHPWPEWIELMERLVQQNYFDHKRSKEEDQMVESLGIDDGFEDVNAAVEKNQIGVDFAKDFRTVQNAFVNFGKDRFDILRSLPRKDLQLLVGYGCPTADRRVVMSAKLLRKRVHLDEGDVCSSCSLRSSCEKAFLLTNKEEEAHTIDAMRVLLAYGFDPTNGSVTNKSILKEKSVKTVVRKLLHEIVKLSAVPIDPNLPPPVIKKPPPKVKQPPPPPKKRVGRDDIEMKKGDWLCPKCDFMNFAKNTACLQCDAKRPKRQLLPGEWECAQCNFLNYRRNMVCFHCDCKRPHDDFLENRMEERNRDQKPRFEKVATRPEVSNAWNFDFDDDESDGADVAAFENADSALKDHEPPMSAAPAQGGNFRDREMGTRNPSKYSDSQPSRSGTGFDDFDDEDDIESYELDTNPTRATHSNASRRPYESEDIDLSDDDLDSRPHSRPLRDSRPTKPVRRKPFADDDELGFDSDEELSSHSKWKSSHVASGHKNRGRSPAKKLSFGSDDDDLDLDSDDDSDEEFGGRKMRTKGRNSTRGGFQRRGDDDDDYTGGRGGRSKRMGGGRRESSWDDDFDQPRSSSFHGSRGRARGNGGGWRKSDGGRGRGRGGGGGEDFGRGRGARQGGNRSFQQSRSGDYGMMDKGSMDDGEYRNKRRVIERRNNGRLFPQTDEVKAVA</sequence>
<keyword evidence="19" id="KW-0539">Nucleus</keyword>
<keyword evidence="18" id="KW-0234">DNA repair</keyword>
<evidence type="ECO:0000256" key="5">
    <source>
        <dbReference type="ARBA" id="ARBA00021589"/>
    </source>
</evidence>
<feature type="region of interest" description="Disordered" evidence="23">
    <location>
        <begin position="303"/>
        <end position="343"/>
    </location>
</feature>
<evidence type="ECO:0000256" key="21">
    <source>
        <dbReference type="ARBA" id="ARBA00066055"/>
    </source>
</evidence>
<feature type="compositionally biased region" description="Basic and acidic residues" evidence="23">
    <location>
        <begin position="1752"/>
        <end position="1764"/>
    </location>
</feature>
<evidence type="ECO:0000256" key="3">
    <source>
        <dbReference type="ARBA" id="ARBA00005755"/>
    </source>
</evidence>
<name>A0AAV0R0K4_9ROSI</name>
<evidence type="ECO:0000256" key="18">
    <source>
        <dbReference type="ARBA" id="ARBA00023204"/>
    </source>
</evidence>
<dbReference type="FunFam" id="1.10.287.690:FF:000002">
    <property type="entry name" value="DNA polymerase zeta"/>
    <property type="match status" value="1"/>
</dbReference>
<evidence type="ECO:0000256" key="16">
    <source>
        <dbReference type="ARBA" id="ARBA00023014"/>
    </source>
</evidence>
<feature type="region of interest" description="Disordered" evidence="23">
    <location>
        <begin position="454"/>
        <end position="475"/>
    </location>
</feature>
<dbReference type="GO" id="GO:0000724">
    <property type="term" value="P:double-strand break repair via homologous recombination"/>
    <property type="evidence" value="ECO:0007669"/>
    <property type="project" value="TreeGrafter"/>
</dbReference>
<dbReference type="CDD" id="cd05778">
    <property type="entry name" value="DNA_polB_zeta_exo"/>
    <property type="match status" value="1"/>
</dbReference>
<comment type="caution">
    <text evidence="25">The sequence shown here is derived from an EMBL/GenBank/DDBJ whole genome shotgun (WGS) entry which is preliminary data.</text>
</comment>
<evidence type="ECO:0000259" key="24">
    <source>
        <dbReference type="PROSITE" id="PS50199"/>
    </source>
</evidence>
<dbReference type="InterPro" id="IPR030559">
    <property type="entry name" value="PolZ_Rev3"/>
</dbReference>
<dbReference type="GO" id="GO:0008270">
    <property type="term" value="F:zinc ion binding"/>
    <property type="evidence" value="ECO:0007669"/>
    <property type="project" value="UniProtKB-KW"/>
</dbReference>
<comment type="catalytic activity">
    <reaction evidence="20">
        <text>DNA(n) + a 2'-deoxyribonucleoside 5'-triphosphate = DNA(n+1) + diphosphate</text>
        <dbReference type="Rhea" id="RHEA:22508"/>
        <dbReference type="Rhea" id="RHEA-COMP:17339"/>
        <dbReference type="Rhea" id="RHEA-COMP:17340"/>
        <dbReference type="ChEBI" id="CHEBI:33019"/>
        <dbReference type="ChEBI" id="CHEBI:61560"/>
        <dbReference type="ChEBI" id="CHEBI:173112"/>
        <dbReference type="EC" id="2.7.7.7"/>
    </reaction>
</comment>
<feature type="compositionally biased region" description="Basic residues" evidence="23">
    <location>
        <begin position="2277"/>
        <end position="2296"/>
    </location>
</feature>
<evidence type="ECO:0000256" key="6">
    <source>
        <dbReference type="ARBA" id="ARBA00022485"/>
    </source>
</evidence>
<dbReference type="PROSITE" id="PS50199">
    <property type="entry name" value="ZF_RANBP2_2"/>
    <property type="match status" value="2"/>
</dbReference>
<evidence type="ECO:0000256" key="22">
    <source>
        <dbReference type="PROSITE-ProRule" id="PRU00322"/>
    </source>
</evidence>
<evidence type="ECO:0000256" key="7">
    <source>
        <dbReference type="ARBA" id="ARBA00022679"/>
    </source>
</evidence>
<comment type="subunit">
    <text evidence="21">Forms DNA polymerase zeta with REV7.</text>
</comment>
<dbReference type="Pfam" id="PF14260">
    <property type="entry name" value="zf-C4pol"/>
    <property type="match status" value="1"/>
</dbReference>
<keyword evidence="16" id="KW-0411">Iron-sulfur</keyword>
<dbReference type="Pfam" id="PF00641">
    <property type="entry name" value="Zn_ribbon_RanBP"/>
    <property type="match status" value="1"/>
</dbReference>
<comment type="cofactor">
    <cofactor evidence="1">
        <name>[4Fe-4S] cluster</name>
        <dbReference type="ChEBI" id="CHEBI:49883"/>
    </cofactor>
</comment>